<proteinExistence type="predicted"/>
<feature type="chain" id="PRO_5040497708" evidence="1">
    <location>
        <begin position="21"/>
        <end position="143"/>
    </location>
</feature>
<dbReference type="AlphaFoldDB" id="A0A9P6MYP1"/>
<keyword evidence="3" id="KW-1185">Reference proteome</keyword>
<dbReference type="EMBL" id="JAAAID010000423">
    <property type="protein sequence ID" value="KAG0017691.1"/>
    <property type="molecule type" value="Genomic_DNA"/>
</dbReference>
<gene>
    <name evidence="2" type="ORF">BGZ80_008024</name>
</gene>
<organism evidence="2 3">
    <name type="scientific">Entomortierella chlamydospora</name>
    <dbReference type="NCBI Taxonomy" id="101097"/>
    <lineage>
        <taxon>Eukaryota</taxon>
        <taxon>Fungi</taxon>
        <taxon>Fungi incertae sedis</taxon>
        <taxon>Mucoromycota</taxon>
        <taxon>Mortierellomycotina</taxon>
        <taxon>Mortierellomycetes</taxon>
        <taxon>Mortierellales</taxon>
        <taxon>Mortierellaceae</taxon>
        <taxon>Entomortierella</taxon>
    </lineage>
</organism>
<accession>A0A9P6MYP1</accession>
<name>A0A9P6MYP1_9FUNG</name>
<reference evidence="2" key="1">
    <citation type="journal article" date="2020" name="Fungal Divers.">
        <title>Resolving the Mortierellaceae phylogeny through synthesis of multi-gene phylogenetics and phylogenomics.</title>
        <authorList>
            <person name="Vandepol N."/>
            <person name="Liber J."/>
            <person name="Desiro A."/>
            <person name="Na H."/>
            <person name="Kennedy M."/>
            <person name="Barry K."/>
            <person name="Grigoriev I.V."/>
            <person name="Miller A.N."/>
            <person name="O'Donnell K."/>
            <person name="Stajich J.E."/>
            <person name="Bonito G."/>
        </authorList>
    </citation>
    <scope>NUCLEOTIDE SEQUENCE</scope>
    <source>
        <strain evidence="2">NRRL 2769</strain>
    </source>
</reference>
<feature type="signal peptide" evidence="1">
    <location>
        <begin position="1"/>
        <end position="20"/>
    </location>
</feature>
<protein>
    <submittedName>
        <fullName evidence="2">Uncharacterized protein</fullName>
    </submittedName>
</protein>
<evidence type="ECO:0000313" key="3">
    <source>
        <dbReference type="Proteomes" id="UP000703661"/>
    </source>
</evidence>
<sequence length="143" mass="16269">MLHTGISLAQALLMIRYTLLHDKWTNNTAYEPRLQIQRDIKLKLSTRCVKFRLFSDGKYENIGNVVVRIYEGNWSVSGPIYRPSLEHLVTNTVKKTINPKYLTPVPMFPGSAVLLLDPGDEVPHTAVVAVKAVEHLVEIEERM</sequence>
<comment type="caution">
    <text evidence="2">The sequence shown here is derived from an EMBL/GenBank/DDBJ whole genome shotgun (WGS) entry which is preliminary data.</text>
</comment>
<evidence type="ECO:0000256" key="1">
    <source>
        <dbReference type="SAM" id="SignalP"/>
    </source>
</evidence>
<dbReference type="Proteomes" id="UP000703661">
    <property type="component" value="Unassembled WGS sequence"/>
</dbReference>
<evidence type="ECO:0000313" key="2">
    <source>
        <dbReference type="EMBL" id="KAG0017691.1"/>
    </source>
</evidence>
<keyword evidence="1" id="KW-0732">Signal</keyword>